<feature type="domain" description="DUF8212" evidence="2">
    <location>
        <begin position="269"/>
        <end position="382"/>
    </location>
</feature>
<dbReference type="RefSeq" id="XP_033582579.1">
    <property type="nucleotide sequence ID" value="XM_033726738.1"/>
</dbReference>
<dbReference type="AlphaFoldDB" id="A0A6A6Z5X7"/>
<evidence type="ECO:0000313" key="5">
    <source>
        <dbReference type="RefSeq" id="XP_033582579.1"/>
    </source>
</evidence>
<dbReference type="Proteomes" id="UP000504636">
    <property type="component" value="Unplaced"/>
</dbReference>
<sequence length="650" mass="74356">MSALCLHTSANFHDMPNSRHLAFLRKMRLLRTSDFKVISFFDQDLPPCAILSHTWGKEEVTLQDLQQERITAYLISLKIQIANGDTLQNIEPIKQGLVKILGAASQAEKDGFEYIWCDTCCIDKTNSTELSEAINSMYQWYKGRHCYAYLADVLEFPSIDYAERDSAFARSRWFKRGWTLQELIAPSSVAFFNEAWQFIGTRSELGAFISETTGIDRAVLDGEDPGLSSIAKRMSWAAGRKTTRVEDIAYCLMGLFGVNMPLLYGEREKAFLRLQEEIMKRSEDHSLFAWKRPLSTSDNEHSGLLATSPADFSESRHIIQFLRDQDSGQETHFPYSMTNIGINISLPMLQIETFIVANTKYVKTFLAILDCQDTTDTRGPLGIYLICNERGYYRRCHLNKLIPAGTNTSKITGGVRTKNLYVEQHEVAPRIESTALYQFYIPGLPERMLQYGAVLEVFPNKRIASWNSETGILRCSRGLGGAVFIGRADGFGRILLVGVDSQLHPQCAFDKATDPNFKSFISDAGFKTHREIVPALVHYRSYVTQGSEKPERFFIERNSQWLALKEVDVNKVHGWDEWISEREDNTTDIDLGAWETSTRQDSWFFQSKLDKIWNKFDMWISADIKEDVIKGQKMFSVRLSNDEFQRILPR</sequence>
<dbReference type="EMBL" id="MU003693">
    <property type="protein sequence ID" value="KAF2815615.1"/>
    <property type="molecule type" value="Genomic_DNA"/>
</dbReference>
<dbReference type="Pfam" id="PF26640">
    <property type="entry name" value="DUF8212"/>
    <property type="match status" value="1"/>
</dbReference>
<dbReference type="PANTHER" id="PTHR10622">
    <property type="entry name" value="HET DOMAIN-CONTAINING PROTEIN"/>
    <property type="match status" value="1"/>
</dbReference>
<accession>A0A6A6Z5X7</accession>
<organism evidence="3">
    <name type="scientific">Mytilinidion resinicola</name>
    <dbReference type="NCBI Taxonomy" id="574789"/>
    <lineage>
        <taxon>Eukaryota</taxon>
        <taxon>Fungi</taxon>
        <taxon>Dikarya</taxon>
        <taxon>Ascomycota</taxon>
        <taxon>Pezizomycotina</taxon>
        <taxon>Dothideomycetes</taxon>
        <taxon>Pleosporomycetidae</taxon>
        <taxon>Mytilinidiales</taxon>
        <taxon>Mytilinidiaceae</taxon>
        <taxon>Mytilinidion</taxon>
    </lineage>
</organism>
<evidence type="ECO:0000313" key="4">
    <source>
        <dbReference type="Proteomes" id="UP000504636"/>
    </source>
</evidence>
<protein>
    <submittedName>
        <fullName evidence="3 5">HET-domain-containing protein</fullName>
    </submittedName>
</protein>
<proteinExistence type="predicted"/>
<dbReference type="GeneID" id="54467631"/>
<evidence type="ECO:0000259" key="2">
    <source>
        <dbReference type="Pfam" id="PF26640"/>
    </source>
</evidence>
<name>A0A6A6Z5X7_9PEZI</name>
<evidence type="ECO:0000313" key="3">
    <source>
        <dbReference type="EMBL" id="KAF2815615.1"/>
    </source>
</evidence>
<dbReference type="Pfam" id="PF06985">
    <property type="entry name" value="HET"/>
    <property type="match status" value="1"/>
</dbReference>
<dbReference type="InterPro" id="IPR010730">
    <property type="entry name" value="HET"/>
</dbReference>
<dbReference type="PANTHER" id="PTHR10622:SF10">
    <property type="entry name" value="HET DOMAIN-CONTAINING PROTEIN"/>
    <property type="match status" value="1"/>
</dbReference>
<dbReference type="OrthoDB" id="20872at2759"/>
<keyword evidence="4" id="KW-1185">Reference proteome</keyword>
<reference evidence="5" key="3">
    <citation type="submission" date="2025-04" db="UniProtKB">
        <authorList>
            <consortium name="RefSeq"/>
        </authorList>
    </citation>
    <scope>IDENTIFICATION</scope>
    <source>
        <strain evidence="5">CBS 304.34</strain>
    </source>
</reference>
<feature type="domain" description="Heterokaryon incompatibility" evidence="1">
    <location>
        <begin position="50"/>
        <end position="146"/>
    </location>
</feature>
<evidence type="ECO:0000259" key="1">
    <source>
        <dbReference type="Pfam" id="PF06985"/>
    </source>
</evidence>
<dbReference type="InterPro" id="IPR058525">
    <property type="entry name" value="DUF8212"/>
</dbReference>
<reference evidence="3 5" key="1">
    <citation type="journal article" date="2020" name="Stud. Mycol.">
        <title>101 Dothideomycetes genomes: a test case for predicting lifestyles and emergence of pathogens.</title>
        <authorList>
            <person name="Haridas S."/>
            <person name="Albert R."/>
            <person name="Binder M."/>
            <person name="Bloem J."/>
            <person name="Labutti K."/>
            <person name="Salamov A."/>
            <person name="Andreopoulos B."/>
            <person name="Baker S."/>
            <person name="Barry K."/>
            <person name="Bills G."/>
            <person name="Bluhm B."/>
            <person name="Cannon C."/>
            <person name="Castanera R."/>
            <person name="Culley D."/>
            <person name="Daum C."/>
            <person name="Ezra D."/>
            <person name="Gonzalez J."/>
            <person name="Henrissat B."/>
            <person name="Kuo A."/>
            <person name="Liang C."/>
            <person name="Lipzen A."/>
            <person name="Lutzoni F."/>
            <person name="Magnuson J."/>
            <person name="Mondo S."/>
            <person name="Nolan M."/>
            <person name="Ohm R."/>
            <person name="Pangilinan J."/>
            <person name="Park H.-J."/>
            <person name="Ramirez L."/>
            <person name="Alfaro M."/>
            <person name="Sun H."/>
            <person name="Tritt A."/>
            <person name="Yoshinaga Y."/>
            <person name="Zwiers L.-H."/>
            <person name="Turgeon B."/>
            <person name="Goodwin S."/>
            <person name="Spatafora J."/>
            <person name="Crous P."/>
            <person name="Grigoriev I."/>
        </authorList>
    </citation>
    <scope>NUCLEOTIDE SEQUENCE</scope>
    <source>
        <strain evidence="3 5">CBS 304.34</strain>
    </source>
</reference>
<reference evidence="5" key="2">
    <citation type="submission" date="2020-04" db="EMBL/GenBank/DDBJ databases">
        <authorList>
            <consortium name="NCBI Genome Project"/>
        </authorList>
    </citation>
    <scope>NUCLEOTIDE SEQUENCE</scope>
    <source>
        <strain evidence="5">CBS 304.34</strain>
    </source>
</reference>
<gene>
    <name evidence="3 5" type="ORF">BDZ99DRAFT_541370</name>
</gene>